<feature type="domain" description="AB hydrolase-1" evidence="1">
    <location>
        <begin position="169"/>
        <end position="443"/>
    </location>
</feature>
<sequence>MSSGGIFFDYPKRQSSDFGQVHPHSINILTVYTPQSLSFSRSNHHTMLVSSTFIAGISLLHLASAAPTLGSRGVGPTPASPTGAGICTSGPVAITVQVDTTSISMKKPADQGKLTGFLANFWATGSSVMSQITSRKADGNSQKRRIEGTYNIWTQVCHPNGKEGQVPLIVGIHGINFDHSYWEFGYSKEYNFIEAANKAGYAVLTYDRLGVGQSDKPDGLSVVQSSTEVEILHRHIQQARATGKYSRIWGIGHSFGLTGIAARYPSDLDAVILTGYAPSMVSVPLAFTAWSQTLASDQADMATRSRWSSLPGGSAMMNDKSYMGTGSASSDRFAFFSEGFYDEDLGTGAFQRAYDTKQTHTLGEFLTIAEPVSKPASEYKGHVFVVTGEKDMQVCSIFCGGNCLQKPVKAPGNNLLDDTKVLYPKAASFTTLVPSGAGHALFAHHSTDQHAEIKKVASKIQPKTSKVGSVENRDGAVLLLLSRFVEEGNEVRS</sequence>
<proteinExistence type="predicted"/>
<dbReference type="InterPro" id="IPR000073">
    <property type="entry name" value="AB_hydrolase_1"/>
</dbReference>
<dbReference type="Gene3D" id="3.40.50.1820">
    <property type="entry name" value="alpha/beta hydrolase"/>
    <property type="match status" value="1"/>
</dbReference>
<dbReference type="GO" id="GO:0016787">
    <property type="term" value="F:hydrolase activity"/>
    <property type="evidence" value="ECO:0007669"/>
    <property type="project" value="UniProtKB-KW"/>
</dbReference>
<reference evidence="2 3" key="1">
    <citation type="journal article" date="2013" name="Nat. Commun.">
        <title>The evolution and pathogenic mechanisms of the rice sheath blight pathogen.</title>
        <authorList>
            <person name="Zheng A."/>
            <person name="Lin R."/>
            <person name="Xu L."/>
            <person name="Qin P."/>
            <person name="Tang C."/>
            <person name="Ai P."/>
            <person name="Zhang D."/>
            <person name="Liu Y."/>
            <person name="Sun Z."/>
            <person name="Feng H."/>
            <person name="Wang Y."/>
            <person name="Chen Y."/>
            <person name="Liang X."/>
            <person name="Fu R."/>
            <person name="Li Q."/>
            <person name="Zhang J."/>
            <person name="Yu X."/>
            <person name="Xie Z."/>
            <person name="Ding L."/>
            <person name="Guan P."/>
            <person name="Tang J."/>
            <person name="Liang Y."/>
            <person name="Wang S."/>
            <person name="Deng Q."/>
            <person name="Li S."/>
            <person name="Zhu J."/>
            <person name="Wang L."/>
            <person name="Liu H."/>
            <person name="Li P."/>
        </authorList>
    </citation>
    <scope>NUCLEOTIDE SEQUENCE [LARGE SCALE GENOMIC DNA]</scope>
    <source>
        <strain evidence="3">AG-1 IA</strain>
    </source>
</reference>
<dbReference type="OrthoDB" id="1743579at2759"/>
<comment type="caution">
    <text evidence="2">The sequence shown here is derived from an EMBL/GenBank/DDBJ whole genome shotgun (WGS) entry which is preliminary data.</text>
</comment>
<gene>
    <name evidence="2" type="ORF">AG1IA_06817</name>
</gene>
<protein>
    <submittedName>
        <fullName evidence="2">Alpha/beta hydrolase family domain-containing protein</fullName>
    </submittedName>
</protein>
<keyword evidence="2" id="KW-0378">Hydrolase</keyword>
<evidence type="ECO:0000259" key="1">
    <source>
        <dbReference type="Pfam" id="PF12697"/>
    </source>
</evidence>
<dbReference type="AlphaFoldDB" id="L8WLV2"/>
<dbReference type="Proteomes" id="UP000011668">
    <property type="component" value="Unassembled WGS sequence"/>
</dbReference>
<name>L8WLV2_THACA</name>
<evidence type="ECO:0000313" key="3">
    <source>
        <dbReference type="Proteomes" id="UP000011668"/>
    </source>
</evidence>
<dbReference type="EMBL" id="AFRT01001897">
    <property type="protein sequence ID" value="ELU39151.1"/>
    <property type="molecule type" value="Genomic_DNA"/>
</dbReference>
<evidence type="ECO:0000313" key="2">
    <source>
        <dbReference type="EMBL" id="ELU39151.1"/>
    </source>
</evidence>
<dbReference type="SUPFAM" id="SSF53474">
    <property type="entry name" value="alpha/beta-Hydrolases"/>
    <property type="match status" value="1"/>
</dbReference>
<dbReference type="Pfam" id="PF12697">
    <property type="entry name" value="Abhydrolase_6"/>
    <property type="match status" value="1"/>
</dbReference>
<keyword evidence="3" id="KW-1185">Reference proteome</keyword>
<dbReference type="STRING" id="983506.L8WLV2"/>
<organism evidence="2 3">
    <name type="scientific">Thanatephorus cucumeris (strain AG1-IA)</name>
    <name type="common">Rice sheath blight fungus</name>
    <name type="synonym">Rhizoctonia solani</name>
    <dbReference type="NCBI Taxonomy" id="983506"/>
    <lineage>
        <taxon>Eukaryota</taxon>
        <taxon>Fungi</taxon>
        <taxon>Dikarya</taxon>
        <taxon>Basidiomycota</taxon>
        <taxon>Agaricomycotina</taxon>
        <taxon>Agaricomycetes</taxon>
        <taxon>Cantharellales</taxon>
        <taxon>Ceratobasidiaceae</taxon>
        <taxon>Rhizoctonia</taxon>
        <taxon>Rhizoctonia solani AG-1</taxon>
    </lineage>
</organism>
<dbReference type="InterPro" id="IPR029058">
    <property type="entry name" value="AB_hydrolase_fold"/>
</dbReference>
<accession>L8WLV2</accession>
<dbReference type="HOGENOM" id="CLU_034763_2_0_1"/>